<dbReference type="OrthoDB" id="655030at2759"/>
<keyword evidence="3" id="KW-0560">Oxidoreductase</keyword>
<dbReference type="Gene3D" id="3.50.50.60">
    <property type="entry name" value="FAD/NAD(P)-binding domain"/>
    <property type="match status" value="1"/>
</dbReference>
<dbReference type="PRINTS" id="PR00420">
    <property type="entry name" value="RNGMNOXGNASE"/>
</dbReference>
<dbReference type="InterPro" id="IPR036188">
    <property type="entry name" value="FAD/NAD-bd_sf"/>
</dbReference>
<dbReference type="PANTHER" id="PTHR46972">
    <property type="entry name" value="MONOOXYGENASE ASQM-RELATED"/>
    <property type="match status" value="1"/>
</dbReference>
<proteinExistence type="predicted"/>
<reference evidence="7 8" key="1">
    <citation type="journal article" date="2018" name="Front. Microbiol.">
        <title>Genome-Wide Analysis of Corynespora cassiicola Leaf Fall Disease Putative Effectors.</title>
        <authorList>
            <person name="Lopez D."/>
            <person name="Ribeiro S."/>
            <person name="Label P."/>
            <person name="Fumanal B."/>
            <person name="Venisse J.S."/>
            <person name="Kohler A."/>
            <person name="de Oliveira R.R."/>
            <person name="Labutti K."/>
            <person name="Lipzen A."/>
            <person name="Lail K."/>
            <person name="Bauer D."/>
            <person name="Ohm R.A."/>
            <person name="Barry K.W."/>
            <person name="Spatafora J."/>
            <person name="Grigoriev I.V."/>
            <person name="Martin F.M."/>
            <person name="Pujade-Renaud V."/>
        </authorList>
    </citation>
    <scope>NUCLEOTIDE SEQUENCE [LARGE SCALE GENOMIC DNA]</scope>
    <source>
        <strain evidence="7 8">Philippines</strain>
    </source>
</reference>
<keyword evidence="5" id="KW-1133">Transmembrane helix</keyword>
<dbReference type="AlphaFoldDB" id="A0A2T2PCQ3"/>
<keyword evidence="4" id="KW-0503">Monooxygenase</keyword>
<feature type="domain" description="FAD-binding" evidence="6">
    <location>
        <begin position="152"/>
        <end position="332"/>
    </location>
</feature>
<evidence type="ECO:0000256" key="1">
    <source>
        <dbReference type="ARBA" id="ARBA00022630"/>
    </source>
</evidence>
<sequence>MVPKIAIIGAGPGGCMLARLLDRHSITCTIFEGEASIDWRGQGGTLDLRAASGLAAVKESGLWDEFIKLARYDGESLLVCDKNKTPYIRRQPGNPEKRTSLQEAPEIDRAALRKLLLQSIPDGAVRWGYRLQRVGSDLSLHFENGCVERGFDLVVGADGARSRVRHLVTAQTPVYTGLAGYSLSIPDAAKRAPAVYELVNRGSVFSFSDGKGLNAQQIGDGSIHIAFYGQYDEDFADKCGFDTSNLEAVKEHLREELDGWSPELTNVFESAQGPATWRCQYMLPVGFQWEHKQGVTLLGDAAHLMTPFGGVGVNTALYDAMLLARSISAYAKAETPALDGLDACVIAYERDMFAFAKGQMELTHGAMTDMMFTRGAPRSSIESYIIRFLKVEVPRWSHPILTAVVYMFYFFYKMVY</sequence>
<dbReference type="EMBL" id="KZ678128">
    <property type="protein sequence ID" value="PSN75430.1"/>
    <property type="molecule type" value="Genomic_DNA"/>
</dbReference>
<dbReference type="SUPFAM" id="SSF51905">
    <property type="entry name" value="FAD/NAD(P)-binding domain"/>
    <property type="match status" value="1"/>
</dbReference>
<dbReference type="InterPro" id="IPR002938">
    <property type="entry name" value="FAD-bd"/>
</dbReference>
<feature type="transmembrane region" description="Helical" evidence="5">
    <location>
        <begin position="396"/>
        <end position="412"/>
    </location>
</feature>
<keyword evidence="1" id="KW-0285">Flavoprotein</keyword>
<name>A0A2T2PCQ3_CORCC</name>
<protein>
    <submittedName>
        <fullName evidence="7">FAD/NAD(P)-binding domain-containing protein</fullName>
    </submittedName>
</protein>
<keyword evidence="5" id="KW-0472">Membrane</keyword>
<dbReference type="GO" id="GO:0071949">
    <property type="term" value="F:FAD binding"/>
    <property type="evidence" value="ECO:0007669"/>
    <property type="project" value="InterPro"/>
</dbReference>
<keyword evidence="8" id="KW-1185">Reference proteome</keyword>
<evidence type="ECO:0000313" key="7">
    <source>
        <dbReference type="EMBL" id="PSN75430.1"/>
    </source>
</evidence>
<dbReference type="Pfam" id="PF01494">
    <property type="entry name" value="FAD_binding_3"/>
    <property type="match status" value="2"/>
</dbReference>
<keyword evidence="5" id="KW-0812">Transmembrane</keyword>
<evidence type="ECO:0000256" key="4">
    <source>
        <dbReference type="ARBA" id="ARBA00023033"/>
    </source>
</evidence>
<gene>
    <name evidence="7" type="ORF">BS50DRAFT_478322</name>
</gene>
<dbReference type="GO" id="GO:0004497">
    <property type="term" value="F:monooxygenase activity"/>
    <property type="evidence" value="ECO:0007669"/>
    <property type="project" value="UniProtKB-KW"/>
</dbReference>
<evidence type="ECO:0000313" key="8">
    <source>
        <dbReference type="Proteomes" id="UP000240883"/>
    </source>
</evidence>
<organism evidence="7 8">
    <name type="scientific">Corynespora cassiicola Philippines</name>
    <dbReference type="NCBI Taxonomy" id="1448308"/>
    <lineage>
        <taxon>Eukaryota</taxon>
        <taxon>Fungi</taxon>
        <taxon>Dikarya</taxon>
        <taxon>Ascomycota</taxon>
        <taxon>Pezizomycotina</taxon>
        <taxon>Dothideomycetes</taxon>
        <taxon>Pleosporomycetidae</taxon>
        <taxon>Pleosporales</taxon>
        <taxon>Corynesporascaceae</taxon>
        <taxon>Corynespora</taxon>
    </lineage>
</organism>
<dbReference type="Proteomes" id="UP000240883">
    <property type="component" value="Unassembled WGS sequence"/>
</dbReference>
<accession>A0A2T2PCQ3</accession>
<feature type="domain" description="FAD-binding" evidence="6">
    <location>
        <begin position="5"/>
        <end position="71"/>
    </location>
</feature>
<evidence type="ECO:0000256" key="5">
    <source>
        <dbReference type="SAM" id="Phobius"/>
    </source>
</evidence>
<evidence type="ECO:0000259" key="6">
    <source>
        <dbReference type="Pfam" id="PF01494"/>
    </source>
</evidence>
<dbReference type="PANTHER" id="PTHR46972:SF1">
    <property type="entry name" value="FAD DEPENDENT OXIDOREDUCTASE DOMAIN-CONTAINING PROTEIN"/>
    <property type="match status" value="1"/>
</dbReference>
<keyword evidence="2" id="KW-0274">FAD</keyword>
<dbReference type="STRING" id="1448308.A0A2T2PCQ3"/>
<evidence type="ECO:0000256" key="2">
    <source>
        <dbReference type="ARBA" id="ARBA00022827"/>
    </source>
</evidence>
<evidence type="ECO:0000256" key="3">
    <source>
        <dbReference type="ARBA" id="ARBA00023002"/>
    </source>
</evidence>